<keyword evidence="11 14" id="KW-0255">Endonuclease</keyword>
<comment type="cofactor">
    <cofactor evidence="14 15">
        <name>Mn(2+)</name>
        <dbReference type="ChEBI" id="CHEBI:29035"/>
    </cofactor>
    <cofactor evidence="14 15">
        <name>Mg(2+)</name>
        <dbReference type="ChEBI" id="CHEBI:18420"/>
    </cofactor>
    <text evidence="14 15">Manganese or magnesium. Binds 1 divalent metal ion per monomer in the absence of substrate. May bind a second metal ion after substrate binding.</text>
</comment>
<dbReference type="GO" id="GO:0006298">
    <property type="term" value="P:mismatch repair"/>
    <property type="evidence" value="ECO:0007669"/>
    <property type="project" value="TreeGrafter"/>
</dbReference>
<evidence type="ECO:0000256" key="15">
    <source>
        <dbReference type="PROSITE-ProRule" id="PRU01319"/>
    </source>
</evidence>
<protein>
    <recommendedName>
        <fullName evidence="7 14">Ribonuclease HII</fullName>
        <shortName evidence="14">RNase HII</shortName>
        <ecNumber evidence="6 14">3.1.26.4</ecNumber>
    </recommendedName>
</protein>
<evidence type="ECO:0000313" key="19">
    <source>
        <dbReference type="Proteomes" id="UP000463857"/>
    </source>
</evidence>
<evidence type="ECO:0000256" key="6">
    <source>
        <dbReference type="ARBA" id="ARBA00012180"/>
    </source>
</evidence>
<dbReference type="InterPro" id="IPR012337">
    <property type="entry name" value="RNaseH-like_sf"/>
</dbReference>
<feature type="domain" description="RNase H type-2" evidence="17">
    <location>
        <begin position="21"/>
        <end position="212"/>
    </location>
</feature>
<dbReference type="FunCoup" id="A0A7L4YTI3">
    <property type="interactions" value="191"/>
</dbReference>
<dbReference type="NCBIfam" id="NF000598">
    <property type="entry name" value="PRK00015.2-2"/>
    <property type="match status" value="1"/>
</dbReference>
<gene>
    <name evidence="14" type="primary">rnhB</name>
    <name evidence="18" type="ORF">EK0264_17220</name>
</gene>
<dbReference type="Pfam" id="PF01351">
    <property type="entry name" value="RNase_HII"/>
    <property type="match status" value="1"/>
</dbReference>
<dbReference type="GO" id="GO:0030145">
    <property type="term" value="F:manganese ion binding"/>
    <property type="evidence" value="ECO:0007669"/>
    <property type="project" value="UniProtKB-UniRule"/>
</dbReference>
<evidence type="ECO:0000256" key="16">
    <source>
        <dbReference type="RuleBase" id="RU003515"/>
    </source>
</evidence>
<dbReference type="InterPro" id="IPR036397">
    <property type="entry name" value="RNaseH_sf"/>
</dbReference>
<evidence type="ECO:0000256" key="7">
    <source>
        <dbReference type="ARBA" id="ARBA00019179"/>
    </source>
</evidence>
<comment type="cofactor">
    <cofactor evidence="2">
        <name>Mg(2+)</name>
        <dbReference type="ChEBI" id="CHEBI:18420"/>
    </cofactor>
</comment>
<dbReference type="Proteomes" id="UP000463857">
    <property type="component" value="Chromosome"/>
</dbReference>
<evidence type="ECO:0000256" key="4">
    <source>
        <dbReference type="ARBA" id="ARBA00004496"/>
    </source>
</evidence>
<comment type="subcellular location">
    <subcellularLocation>
        <location evidence="4 14">Cytoplasm</location>
    </subcellularLocation>
</comment>
<evidence type="ECO:0000256" key="11">
    <source>
        <dbReference type="ARBA" id="ARBA00022759"/>
    </source>
</evidence>
<dbReference type="PANTHER" id="PTHR10954:SF18">
    <property type="entry name" value="RIBONUCLEASE HII"/>
    <property type="match status" value="1"/>
</dbReference>
<dbReference type="PANTHER" id="PTHR10954">
    <property type="entry name" value="RIBONUCLEASE H2 SUBUNIT A"/>
    <property type="match status" value="1"/>
</dbReference>
<dbReference type="InParanoid" id="A0A7L4YTI3"/>
<evidence type="ECO:0000256" key="14">
    <source>
        <dbReference type="HAMAP-Rule" id="MF_00052"/>
    </source>
</evidence>
<feature type="binding site" evidence="14 15">
    <location>
        <position position="28"/>
    </location>
    <ligand>
        <name>a divalent metal cation</name>
        <dbReference type="ChEBI" id="CHEBI:60240"/>
    </ligand>
</feature>
<dbReference type="EMBL" id="CP047156">
    <property type="protein sequence ID" value="QHC02521.1"/>
    <property type="molecule type" value="Genomic_DNA"/>
</dbReference>
<dbReference type="InterPro" id="IPR022898">
    <property type="entry name" value="RNase_HII"/>
</dbReference>
<dbReference type="InterPro" id="IPR024567">
    <property type="entry name" value="RNase_HII/HIII_dom"/>
</dbReference>
<sequence length="230" mass="25024">MVRGTERFTPFEAVLRRAGFGQIAGADEAGRGACAGPLTAAACILPRGKRGEIEGLTDSKLLTPAVREQLYDEILKRAVAWSVVSIECDEIDRIGLHVANLQAMRRAVRQLEPAPAYVLTDGFPVDGLPGPGLAVWKGDQVSVSIAAASIIAKVTRDRRMRELDAQHPEYGFAIHKGYNTDLHERALREHGPCTQHRRRYANVRRAVAMRAGEAGEYDASGLLERTAGEG</sequence>
<comment type="function">
    <text evidence="3 14 16">Endonuclease that specifically degrades the RNA of RNA-DNA hybrids.</text>
</comment>
<keyword evidence="12 14" id="KW-0378">Hydrolase</keyword>
<keyword evidence="8 14" id="KW-0963">Cytoplasm</keyword>
<dbReference type="GO" id="GO:0043137">
    <property type="term" value="P:DNA replication, removal of RNA primer"/>
    <property type="evidence" value="ECO:0007669"/>
    <property type="project" value="TreeGrafter"/>
</dbReference>
<evidence type="ECO:0000256" key="9">
    <source>
        <dbReference type="ARBA" id="ARBA00022722"/>
    </source>
</evidence>
<proteinExistence type="inferred from homology"/>
<dbReference type="HAMAP" id="MF_00052_B">
    <property type="entry name" value="RNase_HII_B"/>
    <property type="match status" value="1"/>
</dbReference>
<dbReference type="AlphaFoldDB" id="A0A7L4YTI3"/>
<evidence type="ECO:0000256" key="13">
    <source>
        <dbReference type="ARBA" id="ARBA00023211"/>
    </source>
</evidence>
<dbReference type="GO" id="GO:0032299">
    <property type="term" value="C:ribonuclease H2 complex"/>
    <property type="evidence" value="ECO:0007669"/>
    <property type="project" value="TreeGrafter"/>
</dbReference>
<evidence type="ECO:0000256" key="12">
    <source>
        <dbReference type="ARBA" id="ARBA00022801"/>
    </source>
</evidence>
<dbReference type="GO" id="GO:0005737">
    <property type="term" value="C:cytoplasm"/>
    <property type="evidence" value="ECO:0007669"/>
    <property type="project" value="UniProtKB-SubCell"/>
</dbReference>
<keyword evidence="10 14" id="KW-0479">Metal-binding</keyword>
<dbReference type="FunFam" id="3.30.420.10:FF:000113">
    <property type="entry name" value="Ribonuclease HII"/>
    <property type="match status" value="1"/>
</dbReference>
<keyword evidence="19" id="KW-1185">Reference proteome</keyword>
<accession>A0A7L4YTI3</accession>
<dbReference type="NCBIfam" id="NF000595">
    <property type="entry name" value="PRK00015.1-3"/>
    <property type="match status" value="1"/>
</dbReference>
<evidence type="ECO:0000256" key="2">
    <source>
        <dbReference type="ARBA" id="ARBA00001946"/>
    </source>
</evidence>
<name>A0A7L4YTI3_9ACTN</name>
<comment type="catalytic activity">
    <reaction evidence="1 14 15 16">
        <text>Endonucleolytic cleavage to 5'-phosphomonoester.</text>
        <dbReference type="EC" id="3.1.26.4"/>
    </reaction>
</comment>
<keyword evidence="13 14" id="KW-0464">Manganese</keyword>
<dbReference type="GO" id="GO:0003723">
    <property type="term" value="F:RNA binding"/>
    <property type="evidence" value="ECO:0007669"/>
    <property type="project" value="UniProtKB-UniRule"/>
</dbReference>
<dbReference type="CDD" id="cd07182">
    <property type="entry name" value="RNase_HII_bacteria_HII_like"/>
    <property type="match status" value="1"/>
</dbReference>
<reference evidence="18 19" key="1">
    <citation type="journal article" date="2018" name="Int. J. Syst. Evol. Microbiol.">
        <title>Epidermidibacterium keratini gen. nov., sp. nov., a member of the family Sporichthyaceae, isolated from keratin epidermis.</title>
        <authorList>
            <person name="Lee D.G."/>
            <person name="Trujillo M.E."/>
            <person name="Kang S."/>
            <person name="Nam J.J."/>
            <person name="Kim Y.J."/>
        </authorList>
    </citation>
    <scope>NUCLEOTIDE SEQUENCE [LARGE SCALE GENOMIC DNA]</scope>
    <source>
        <strain evidence="18 19">EPI-7</strain>
    </source>
</reference>
<evidence type="ECO:0000256" key="1">
    <source>
        <dbReference type="ARBA" id="ARBA00000077"/>
    </source>
</evidence>
<dbReference type="PROSITE" id="PS51975">
    <property type="entry name" value="RNASE_H_2"/>
    <property type="match status" value="1"/>
</dbReference>
<organism evidence="18 19">
    <name type="scientific">Epidermidibacterium keratini</name>
    <dbReference type="NCBI Taxonomy" id="1891644"/>
    <lineage>
        <taxon>Bacteria</taxon>
        <taxon>Bacillati</taxon>
        <taxon>Actinomycetota</taxon>
        <taxon>Actinomycetes</taxon>
        <taxon>Sporichthyales</taxon>
        <taxon>Sporichthyaceae</taxon>
        <taxon>Epidermidibacterium</taxon>
    </lineage>
</organism>
<dbReference type="EC" id="3.1.26.4" evidence="6 14"/>
<dbReference type="SUPFAM" id="SSF53098">
    <property type="entry name" value="Ribonuclease H-like"/>
    <property type="match status" value="1"/>
</dbReference>
<dbReference type="GO" id="GO:0004523">
    <property type="term" value="F:RNA-DNA hybrid ribonuclease activity"/>
    <property type="evidence" value="ECO:0007669"/>
    <property type="project" value="UniProtKB-UniRule"/>
</dbReference>
<dbReference type="OrthoDB" id="9803420at2"/>
<evidence type="ECO:0000256" key="8">
    <source>
        <dbReference type="ARBA" id="ARBA00022490"/>
    </source>
</evidence>
<evidence type="ECO:0000313" key="18">
    <source>
        <dbReference type="EMBL" id="QHC02521.1"/>
    </source>
</evidence>
<evidence type="ECO:0000259" key="17">
    <source>
        <dbReference type="PROSITE" id="PS51975"/>
    </source>
</evidence>
<evidence type="ECO:0000256" key="5">
    <source>
        <dbReference type="ARBA" id="ARBA00007383"/>
    </source>
</evidence>
<dbReference type="Gene3D" id="3.30.420.10">
    <property type="entry name" value="Ribonuclease H-like superfamily/Ribonuclease H"/>
    <property type="match status" value="1"/>
</dbReference>
<dbReference type="InterPro" id="IPR001352">
    <property type="entry name" value="RNase_HII/HIII"/>
</dbReference>
<comment type="similarity">
    <text evidence="5 14 16">Belongs to the RNase HII family.</text>
</comment>
<feature type="binding site" evidence="14 15">
    <location>
        <position position="121"/>
    </location>
    <ligand>
        <name>a divalent metal cation</name>
        <dbReference type="ChEBI" id="CHEBI:60240"/>
    </ligand>
</feature>
<feature type="binding site" evidence="14 15">
    <location>
        <position position="27"/>
    </location>
    <ligand>
        <name>a divalent metal cation</name>
        <dbReference type="ChEBI" id="CHEBI:60240"/>
    </ligand>
</feature>
<evidence type="ECO:0000256" key="10">
    <source>
        <dbReference type="ARBA" id="ARBA00022723"/>
    </source>
</evidence>
<dbReference type="KEGG" id="eke:EK0264_17220"/>
<keyword evidence="9 14" id="KW-0540">Nuclease</keyword>
<evidence type="ECO:0000256" key="3">
    <source>
        <dbReference type="ARBA" id="ARBA00004065"/>
    </source>
</evidence>